<dbReference type="KEGG" id="tps:THAPSDRAFT_263935"/>
<proteinExistence type="predicted"/>
<protein>
    <submittedName>
        <fullName evidence="2">Pas-domain protein</fullName>
    </submittedName>
</protein>
<dbReference type="AlphaFoldDB" id="B8CAR0"/>
<dbReference type="RefSeq" id="XP_002293266.1">
    <property type="nucleotide sequence ID" value="XM_002293230.1"/>
</dbReference>
<keyword evidence="3" id="KW-1185">Reference proteome</keyword>
<reference evidence="2 3" key="2">
    <citation type="journal article" date="2008" name="Nature">
        <title>The Phaeodactylum genome reveals the evolutionary history of diatom genomes.</title>
        <authorList>
            <person name="Bowler C."/>
            <person name="Allen A.E."/>
            <person name="Badger J.H."/>
            <person name="Grimwood J."/>
            <person name="Jabbari K."/>
            <person name="Kuo A."/>
            <person name="Maheswari U."/>
            <person name="Martens C."/>
            <person name="Maumus F."/>
            <person name="Otillar R.P."/>
            <person name="Rayko E."/>
            <person name="Salamov A."/>
            <person name="Vandepoele K."/>
            <person name="Beszteri B."/>
            <person name="Gruber A."/>
            <person name="Heijde M."/>
            <person name="Katinka M."/>
            <person name="Mock T."/>
            <person name="Valentin K."/>
            <person name="Verret F."/>
            <person name="Berges J.A."/>
            <person name="Brownlee C."/>
            <person name="Cadoret J.P."/>
            <person name="Chiovitti A."/>
            <person name="Choi C.J."/>
            <person name="Coesel S."/>
            <person name="De Martino A."/>
            <person name="Detter J.C."/>
            <person name="Durkin C."/>
            <person name="Falciatore A."/>
            <person name="Fournet J."/>
            <person name="Haruta M."/>
            <person name="Huysman M.J."/>
            <person name="Jenkins B.D."/>
            <person name="Jiroutova K."/>
            <person name="Jorgensen R.E."/>
            <person name="Joubert Y."/>
            <person name="Kaplan A."/>
            <person name="Kroger N."/>
            <person name="Kroth P.G."/>
            <person name="La Roche J."/>
            <person name="Lindquist E."/>
            <person name="Lommer M."/>
            <person name="Martin-Jezequel V."/>
            <person name="Lopez P.J."/>
            <person name="Lucas S."/>
            <person name="Mangogna M."/>
            <person name="McGinnis K."/>
            <person name="Medlin L.K."/>
            <person name="Montsant A."/>
            <person name="Oudot-Le Secq M.P."/>
            <person name="Napoli C."/>
            <person name="Obornik M."/>
            <person name="Parker M.S."/>
            <person name="Petit J.L."/>
            <person name="Porcel B.M."/>
            <person name="Poulsen N."/>
            <person name="Robison M."/>
            <person name="Rychlewski L."/>
            <person name="Rynearson T.A."/>
            <person name="Schmutz J."/>
            <person name="Shapiro H."/>
            <person name="Siaut M."/>
            <person name="Stanley M."/>
            <person name="Sussman M.R."/>
            <person name="Taylor A.R."/>
            <person name="Vardi A."/>
            <person name="von Dassow P."/>
            <person name="Vyverman W."/>
            <person name="Willis A."/>
            <person name="Wyrwicz L.S."/>
            <person name="Rokhsar D.S."/>
            <person name="Weissenbach J."/>
            <person name="Armbrust E.V."/>
            <person name="Green B.R."/>
            <person name="Van de Peer Y."/>
            <person name="Grigoriev I.V."/>
        </authorList>
    </citation>
    <scope>NUCLEOTIDE SEQUENCE [LARGE SCALE GENOMIC DNA]</scope>
    <source>
        <strain evidence="2 3">CCMP1335</strain>
    </source>
</reference>
<name>B8CAR0_THAPS</name>
<dbReference type="SUPFAM" id="SSF55785">
    <property type="entry name" value="PYP-like sensor domain (PAS domain)"/>
    <property type="match status" value="1"/>
</dbReference>
<dbReference type="NCBIfam" id="TIGR00229">
    <property type="entry name" value="sensory_box"/>
    <property type="match status" value="1"/>
</dbReference>
<dbReference type="GeneID" id="7448021"/>
<dbReference type="InterPro" id="IPR000014">
    <property type="entry name" value="PAS"/>
</dbReference>
<reference evidence="2 3" key="1">
    <citation type="journal article" date="2004" name="Science">
        <title>The genome of the diatom Thalassiosira pseudonana: ecology, evolution, and metabolism.</title>
        <authorList>
            <person name="Armbrust E.V."/>
            <person name="Berges J.A."/>
            <person name="Bowler C."/>
            <person name="Green B.R."/>
            <person name="Martinez D."/>
            <person name="Putnam N.H."/>
            <person name="Zhou S."/>
            <person name="Allen A.E."/>
            <person name="Apt K.E."/>
            <person name="Bechner M."/>
            <person name="Brzezinski M.A."/>
            <person name="Chaal B.K."/>
            <person name="Chiovitti A."/>
            <person name="Davis A.K."/>
            <person name="Demarest M.S."/>
            <person name="Detter J.C."/>
            <person name="Glavina T."/>
            <person name="Goodstein D."/>
            <person name="Hadi M.Z."/>
            <person name="Hellsten U."/>
            <person name="Hildebrand M."/>
            <person name="Jenkins B.D."/>
            <person name="Jurka J."/>
            <person name="Kapitonov V.V."/>
            <person name="Kroger N."/>
            <person name="Lau W.W."/>
            <person name="Lane T.W."/>
            <person name="Larimer F.W."/>
            <person name="Lippmeier J.C."/>
            <person name="Lucas S."/>
            <person name="Medina M."/>
            <person name="Montsant A."/>
            <person name="Obornik M."/>
            <person name="Parker M.S."/>
            <person name="Palenik B."/>
            <person name="Pazour G.J."/>
            <person name="Richardson P.M."/>
            <person name="Rynearson T.A."/>
            <person name="Saito M.A."/>
            <person name="Schwartz D.C."/>
            <person name="Thamatrakoln K."/>
            <person name="Valentin K."/>
            <person name="Vardi A."/>
            <person name="Wilkerson F.P."/>
            <person name="Rokhsar D.S."/>
        </authorList>
    </citation>
    <scope>NUCLEOTIDE SEQUENCE [LARGE SCALE GENOMIC DNA]</scope>
    <source>
        <strain evidence="2 3">CCMP1335</strain>
    </source>
</reference>
<dbReference type="eggNOG" id="ENOG502R2D2">
    <property type="taxonomic scope" value="Eukaryota"/>
</dbReference>
<evidence type="ECO:0000313" key="3">
    <source>
        <dbReference type="Proteomes" id="UP000001449"/>
    </source>
</evidence>
<dbReference type="HOGENOM" id="CLU_1622346_0_0_1"/>
<dbReference type="CDD" id="cd00130">
    <property type="entry name" value="PAS"/>
    <property type="match status" value="1"/>
</dbReference>
<feature type="domain" description="PAS" evidence="1">
    <location>
        <begin position="56"/>
        <end position="155"/>
    </location>
</feature>
<accession>B8CAR0</accession>
<dbReference type="EMBL" id="CM000647">
    <property type="protein sequence ID" value="EED89727.1"/>
    <property type="molecule type" value="Genomic_DNA"/>
</dbReference>
<evidence type="ECO:0000259" key="1">
    <source>
        <dbReference type="Pfam" id="PF13426"/>
    </source>
</evidence>
<dbReference type="STRING" id="35128.B8CAR0"/>
<dbReference type="PaxDb" id="35128-Thaps263935"/>
<dbReference type="Pfam" id="PF13426">
    <property type="entry name" value="PAS_9"/>
    <property type="match status" value="1"/>
</dbReference>
<dbReference type="InParanoid" id="B8CAR0"/>
<dbReference type="Proteomes" id="UP000001449">
    <property type="component" value="Chromosome 12"/>
</dbReference>
<dbReference type="InterPro" id="IPR035965">
    <property type="entry name" value="PAS-like_dom_sf"/>
</dbReference>
<sequence>MRKKLHRRKIRKADAAHLAQVRDDSTINSDVTVPRTLDEALPKDLSIRNADERAIVVTEATGSFNMIGCNKAWENLCGFAECEIVGKDSSVLQGPDTNYDGLRDAVSRLFEGEKKVNVVTTNYRKDGSKFRNYLTLAPLKENGKITHFVAILKDIGSGSGGMKQ</sequence>
<evidence type="ECO:0000313" key="2">
    <source>
        <dbReference type="EMBL" id="EED89727.1"/>
    </source>
</evidence>
<dbReference type="Gene3D" id="3.30.450.20">
    <property type="entry name" value="PAS domain"/>
    <property type="match status" value="1"/>
</dbReference>
<gene>
    <name evidence="2" type="ORF">THAPSDRAFT_263935</name>
</gene>
<organism evidence="2 3">
    <name type="scientific">Thalassiosira pseudonana</name>
    <name type="common">Marine diatom</name>
    <name type="synonym">Cyclotella nana</name>
    <dbReference type="NCBI Taxonomy" id="35128"/>
    <lineage>
        <taxon>Eukaryota</taxon>
        <taxon>Sar</taxon>
        <taxon>Stramenopiles</taxon>
        <taxon>Ochrophyta</taxon>
        <taxon>Bacillariophyta</taxon>
        <taxon>Coscinodiscophyceae</taxon>
        <taxon>Thalassiosirophycidae</taxon>
        <taxon>Thalassiosirales</taxon>
        <taxon>Thalassiosiraceae</taxon>
        <taxon>Thalassiosira</taxon>
    </lineage>
</organism>